<dbReference type="Proteomes" id="UP000184356">
    <property type="component" value="Unassembled WGS sequence"/>
</dbReference>
<dbReference type="STRING" id="1036612.A0A1L9TNW0"/>
<proteinExistence type="predicted"/>
<evidence type="ECO:0008006" key="4">
    <source>
        <dbReference type="Google" id="ProtNLM"/>
    </source>
</evidence>
<evidence type="ECO:0000313" key="2">
    <source>
        <dbReference type="EMBL" id="OJJ61129.1"/>
    </source>
</evidence>
<dbReference type="EMBL" id="KV878584">
    <property type="protein sequence ID" value="OJJ61129.1"/>
    <property type="molecule type" value="Genomic_DNA"/>
</dbReference>
<sequence length="137" mass="15116">MAINWDAEAEARLLMGVLAQMQGTRLDYKALAAFMGSGCSVPALRNHICKLRREAGVPAGSSGKPRTPPTRTPTKPKQAAADSPINQAKRPYHIVDDDDDDDDGDKFIKDEMDVKHLIKDEHKDNKLKVSFIDLAEC</sequence>
<keyword evidence="3" id="KW-1185">Reference proteome</keyword>
<evidence type="ECO:0000256" key="1">
    <source>
        <dbReference type="SAM" id="MobiDB-lite"/>
    </source>
</evidence>
<dbReference type="AlphaFoldDB" id="A0A1L9TNW0"/>
<gene>
    <name evidence="2" type="ORF">ASPSYDRAFT_43013</name>
</gene>
<name>A0A1L9TNW0_9EURO</name>
<evidence type="ECO:0000313" key="3">
    <source>
        <dbReference type="Proteomes" id="UP000184356"/>
    </source>
</evidence>
<reference evidence="3" key="1">
    <citation type="journal article" date="2017" name="Genome Biol.">
        <title>Comparative genomics reveals high biological diversity and specific adaptations in the industrially and medically important fungal genus Aspergillus.</title>
        <authorList>
            <person name="de Vries R.P."/>
            <person name="Riley R."/>
            <person name="Wiebenga A."/>
            <person name="Aguilar-Osorio G."/>
            <person name="Amillis S."/>
            <person name="Uchima C.A."/>
            <person name="Anderluh G."/>
            <person name="Asadollahi M."/>
            <person name="Askin M."/>
            <person name="Barry K."/>
            <person name="Battaglia E."/>
            <person name="Bayram O."/>
            <person name="Benocci T."/>
            <person name="Braus-Stromeyer S.A."/>
            <person name="Caldana C."/>
            <person name="Canovas D."/>
            <person name="Cerqueira G.C."/>
            <person name="Chen F."/>
            <person name="Chen W."/>
            <person name="Choi C."/>
            <person name="Clum A."/>
            <person name="Dos Santos R.A."/>
            <person name="Damasio A.R."/>
            <person name="Diallinas G."/>
            <person name="Emri T."/>
            <person name="Fekete E."/>
            <person name="Flipphi M."/>
            <person name="Freyberg S."/>
            <person name="Gallo A."/>
            <person name="Gournas C."/>
            <person name="Habgood R."/>
            <person name="Hainaut M."/>
            <person name="Harispe M.L."/>
            <person name="Henrissat B."/>
            <person name="Hilden K.S."/>
            <person name="Hope R."/>
            <person name="Hossain A."/>
            <person name="Karabika E."/>
            <person name="Karaffa L."/>
            <person name="Karanyi Z."/>
            <person name="Krasevec N."/>
            <person name="Kuo A."/>
            <person name="Kusch H."/>
            <person name="LaButti K."/>
            <person name="Lagendijk E.L."/>
            <person name="Lapidus A."/>
            <person name="Levasseur A."/>
            <person name="Lindquist E."/>
            <person name="Lipzen A."/>
            <person name="Logrieco A.F."/>
            <person name="MacCabe A."/>
            <person name="Maekelae M.R."/>
            <person name="Malavazi I."/>
            <person name="Melin P."/>
            <person name="Meyer V."/>
            <person name="Mielnichuk N."/>
            <person name="Miskei M."/>
            <person name="Molnar A.P."/>
            <person name="Mule G."/>
            <person name="Ngan C.Y."/>
            <person name="Orejas M."/>
            <person name="Orosz E."/>
            <person name="Ouedraogo J.P."/>
            <person name="Overkamp K.M."/>
            <person name="Park H.-S."/>
            <person name="Perrone G."/>
            <person name="Piumi F."/>
            <person name="Punt P.J."/>
            <person name="Ram A.F."/>
            <person name="Ramon A."/>
            <person name="Rauscher S."/>
            <person name="Record E."/>
            <person name="Riano-Pachon D.M."/>
            <person name="Robert V."/>
            <person name="Roehrig J."/>
            <person name="Ruller R."/>
            <person name="Salamov A."/>
            <person name="Salih N.S."/>
            <person name="Samson R.A."/>
            <person name="Sandor E."/>
            <person name="Sanguinetti M."/>
            <person name="Schuetze T."/>
            <person name="Sepcic K."/>
            <person name="Shelest E."/>
            <person name="Sherlock G."/>
            <person name="Sophianopoulou V."/>
            <person name="Squina F.M."/>
            <person name="Sun H."/>
            <person name="Susca A."/>
            <person name="Todd R.B."/>
            <person name="Tsang A."/>
            <person name="Unkles S.E."/>
            <person name="van de Wiele N."/>
            <person name="van Rossen-Uffink D."/>
            <person name="Oliveira J.V."/>
            <person name="Vesth T.C."/>
            <person name="Visser J."/>
            <person name="Yu J.-H."/>
            <person name="Zhou M."/>
            <person name="Andersen M.R."/>
            <person name="Archer D.B."/>
            <person name="Baker S.E."/>
            <person name="Benoit I."/>
            <person name="Brakhage A.A."/>
            <person name="Braus G.H."/>
            <person name="Fischer R."/>
            <person name="Frisvad J.C."/>
            <person name="Goldman G.H."/>
            <person name="Houbraken J."/>
            <person name="Oakley B."/>
            <person name="Pocsi I."/>
            <person name="Scazzocchio C."/>
            <person name="Seiboth B."/>
            <person name="vanKuyk P.A."/>
            <person name="Wortman J."/>
            <person name="Dyer P.S."/>
            <person name="Grigoriev I.V."/>
        </authorList>
    </citation>
    <scope>NUCLEOTIDE SEQUENCE [LARGE SCALE GENOMIC DNA]</scope>
    <source>
        <strain evidence="3">CBS 593.65</strain>
    </source>
</reference>
<dbReference type="GeneID" id="63762650"/>
<dbReference type="RefSeq" id="XP_040704935.1">
    <property type="nucleotide sequence ID" value="XM_040846577.1"/>
</dbReference>
<protein>
    <recommendedName>
        <fullName evidence="4">Myb-like domain-containing protein</fullName>
    </recommendedName>
</protein>
<organism evidence="2 3">
    <name type="scientific">Aspergillus sydowii CBS 593.65</name>
    <dbReference type="NCBI Taxonomy" id="1036612"/>
    <lineage>
        <taxon>Eukaryota</taxon>
        <taxon>Fungi</taxon>
        <taxon>Dikarya</taxon>
        <taxon>Ascomycota</taxon>
        <taxon>Pezizomycotina</taxon>
        <taxon>Eurotiomycetes</taxon>
        <taxon>Eurotiomycetidae</taxon>
        <taxon>Eurotiales</taxon>
        <taxon>Aspergillaceae</taxon>
        <taxon>Aspergillus</taxon>
        <taxon>Aspergillus subgen. Nidulantes</taxon>
    </lineage>
</organism>
<dbReference type="VEuPathDB" id="FungiDB:ASPSYDRAFT_43013"/>
<feature type="region of interest" description="Disordered" evidence="1">
    <location>
        <begin position="54"/>
        <end position="106"/>
    </location>
</feature>
<accession>A0A1L9TNW0</accession>
<dbReference type="OrthoDB" id="5418867at2759"/>